<gene>
    <name evidence="2" type="ORF">SAMN05192573_107139</name>
</gene>
<evidence type="ECO:0000313" key="3">
    <source>
        <dbReference type="Proteomes" id="UP000199705"/>
    </source>
</evidence>
<dbReference type="Pfam" id="PF13561">
    <property type="entry name" value="adh_short_C2"/>
    <property type="match status" value="1"/>
</dbReference>
<dbReference type="InterPro" id="IPR036291">
    <property type="entry name" value="NAD(P)-bd_dom_sf"/>
</dbReference>
<evidence type="ECO:0000313" key="2">
    <source>
        <dbReference type="EMBL" id="SDH17879.1"/>
    </source>
</evidence>
<dbReference type="RefSeq" id="WP_091168716.1">
    <property type="nucleotide sequence ID" value="NZ_FNCG01000007.1"/>
</dbReference>
<reference evidence="3" key="1">
    <citation type="submission" date="2016-10" db="EMBL/GenBank/DDBJ databases">
        <authorList>
            <person name="Varghese N."/>
            <person name="Submissions S."/>
        </authorList>
    </citation>
    <scope>NUCLEOTIDE SEQUENCE [LARGE SCALE GENOMIC DNA]</scope>
    <source>
        <strain evidence="3">Gh-67</strain>
    </source>
</reference>
<dbReference type="PANTHER" id="PTHR43975:SF2">
    <property type="entry name" value="EG:BACR7A4.14 PROTEIN-RELATED"/>
    <property type="match status" value="1"/>
</dbReference>
<dbReference type="PROSITE" id="PS00061">
    <property type="entry name" value="ADH_SHORT"/>
    <property type="match status" value="1"/>
</dbReference>
<name>A0A1G8AAF9_9SPHI</name>
<keyword evidence="3" id="KW-1185">Reference proteome</keyword>
<sequence length="246" mass="26052">MQKNIVITGGSSGIGEGLAKHFYNKGWQVLITGRNNAKLLKLAAELPGIYTIVYDSLKNGQENMIIDFIKDEWNGRLDVLVNNAGHVALTPLPEISRDQLEEMYQVHLIAPSLLAAGCVPFLSATKGQIINVSSSHGIKAYAQLSAYGSAKSGLNMLTKIWALELAPLGIRVNCVAPGPTDTPVLENAGLSADIILAIQQSEAKTIPLQKRGDVEDIVANAALLIDSGSSWVTGVVLPVDGGISVS</sequence>
<dbReference type="PRINTS" id="PR00080">
    <property type="entry name" value="SDRFAMILY"/>
</dbReference>
<dbReference type="Proteomes" id="UP000199705">
    <property type="component" value="Unassembled WGS sequence"/>
</dbReference>
<accession>A0A1G8AAF9</accession>
<evidence type="ECO:0000256" key="1">
    <source>
        <dbReference type="ARBA" id="ARBA00006484"/>
    </source>
</evidence>
<dbReference type="CDD" id="cd05233">
    <property type="entry name" value="SDR_c"/>
    <property type="match status" value="1"/>
</dbReference>
<organism evidence="2 3">
    <name type="scientific">Mucilaginibacter gossypii</name>
    <dbReference type="NCBI Taxonomy" id="551996"/>
    <lineage>
        <taxon>Bacteria</taxon>
        <taxon>Pseudomonadati</taxon>
        <taxon>Bacteroidota</taxon>
        <taxon>Sphingobacteriia</taxon>
        <taxon>Sphingobacteriales</taxon>
        <taxon>Sphingobacteriaceae</taxon>
        <taxon>Mucilaginibacter</taxon>
    </lineage>
</organism>
<proteinExistence type="inferred from homology"/>
<dbReference type="FunFam" id="3.40.50.720:FF:000084">
    <property type="entry name" value="Short-chain dehydrogenase reductase"/>
    <property type="match status" value="1"/>
</dbReference>
<comment type="similarity">
    <text evidence="1">Belongs to the short-chain dehydrogenases/reductases (SDR) family.</text>
</comment>
<dbReference type="InterPro" id="IPR020904">
    <property type="entry name" value="Sc_DH/Rdtase_CS"/>
</dbReference>
<dbReference type="Gene3D" id="3.40.50.720">
    <property type="entry name" value="NAD(P)-binding Rossmann-like Domain"/>
    <property type="match status" value="1"/>
</dbReference>
<dbReference type="AlphaFoldDB" id="A0A1G8AAF9"/>
<dbReference type="InterPro" id="IPR002347">
    <property type="entry name" value="SDR_fam"/>
</dbReference>
<dbReference type="EMBL" id="FNCG01000007">
    <property type="protein sequence ID" value="SDH17879.1"/>
    <property type="molecule type" value="Genomic_DNA"/>
</dbReference>
<protein>
    <submittedName>
        <fullName evidence="2">NAD(P)-dependent dehydrogenase, short-chain alcohol dehydrogenase family</fullName>
    </submittedName>
</protein>
<dbReference type="PRINTS" id="PR00081">
    <property type="entry name" value="GDHRDH"/>
</dbReference>
<dbReference type="PANTHER" id="PTHR43975">
    <property type="entry name" value="ZGC:101858"/>
    <property type="match status" value="1"/>
</dbReference>
<dbReference type="SUPFAM" id="SSF51735">
    <property type="entry name" value="NAD(P)-binding Rossmann-fold domains"/>
    <property type="match status" value="1"/>
</dbReference>
<dbReference type="STRING" id="551996.SAMN05192573_107139"/>